<dbReference type="EMBL" id="JAACJM010000113">
    <property type="protein sequence ID" value="KAF5345317.1"/>
    <property type="molecule type" value="Genomic_DNA"/>
</dbReference>
<reference evidence="1 2" key="1">
    <citation type="journal article" date="2020" name="ISME J.">
        <title>Uncovering the hidden diversity of litter-decomposition mechanisms in mushroom-forming fungi.</title>
        <authorList>
            <person name="Floudas D."/>
            <person name="Bentzer J."/>
            <person name="Ahren D."/>
            <person name="Johansson T."/>
            <person name="Persson P."/>
            <person name="Tunlid A."/>
        </authorList>
    </citation>
    <scope>NUCLEOTIDE SEQUENCE [LARGE SCALE GENOMIC DNA]</scope>
    <source>
        <strain evidence="1 2">CBS 291.85</strain>
    </source>
</reference>
<dbReference type="SUPFAM" id="SSF50978">
    <property type="entry name" value="WD40 repeat-like"/>
    <property type="match status" value="1"/>
</dbReference>
<sequence length="217" mass="24041">MEPPSPKHLLRSHPNPITALHFSDDNERIYSSDSSGLVIVTSTRSLRAITSWKAHSDGILGVEEWENSVITHGRDNKLNVWVRVSESPRLMGSASLAEPKPALRYSMDVNSLNYCRFSLMPQPVRTDSDTQTESSSNQTEVLIALPNLVESSETGGYLEIALSRKVTCSCRQADPESCAKRTRSSWYHYVSTSLHDIVKPFFLILKLLASATSTGSS</sequence>
<evidence type="ECO:0000313" key="1">
    <source>
        <dbReference type="EMBL" id="KAF5345317.1"/>
    </source>
</evidence>
<dbReference type="Proteomes" id="UP000559256">
    <property type="component" value="Unassembled WGS sequence"/>
</dbReference>
<dbReference type="Gene3D" id="2.130.10.10">
    <property type="entry name" value="YVTN repeat-like/Quinoprotein amine dehydrogenase"/>
    <property type="match status" value="1"/>
</dbReference>
<dbReference type="OrthoDB" id="7668193at2759"/>
<dbReference type="InterPro" id="IPR036322">
    <property type="entry name" value="WD40_repeat_dom_sf"/>
</dbReference>
<comment type="caution">
    <text evidence="1">The sequence shown here is derived from an EMBL/GenBank/DDBJ whole genome shotgun (WGS) entry which is preliminary data.</text>
</comment>
<name>A0A8H5CNZ5_9AGAR</name>
<dbReference type="InterPro" id="IPR015943">
    <property type="entry name" value="WD40/YVTN_repeat-like_dom_sf"/>
</dbReference>
<gene>
    <name evidence="1" type="ORF">D9758_008486</name>
</gene>
<accession>A0A8H5CNZ5</accession>
<keyword evidence="2" id="KW-1185">Reference proteome</keyword>
<dbReference type="AlphaFoldDB" id="A0A8H5CNZ5"/>
<evidence type="ECO:0000313" key="2">
    <source>
        <dbReference type="Proteomes" id="UP000559256"/>
    </source>
</evidence>
<protein>
    <submittedName>
        <fullName evidence="1">Uncharacterized protein</fullName>
    </submittedName>
</protein>
<proteinExistence type="predicted"/>
<organism evidence="1 2">
    <name type="scientific">Tetrapyrgos nigripes</name>
    <dbReference type="NCBI Taxonomy" id="182062"/>
    <lineage>
        <taxon>Eukaryota</taxon>
        <taxon>Fungi</taxon>
        <taxon>Dikarya</taxon>
        <taxon>Basidiomycota</taxon>
        <taxon>Agaricomycotina</taxon>
        <taxon>Agaricomycetes</taxon>
        <taxon>Agaricomycetidae</taxon>
        <taxon>Agaricales</taxon>
        <taxon>Marasmiineae</taxon>
        <taxon>Marasmiaceae</taxon>
        <taxon>Tetrapyrgos</taxon>
    </lineage>
</organism>